<feature type="region of interest" description="Disordered" evidence="1">
    <location>
        <begin position="107"/>
        <end position="135"/>
    </location>
</feature>
<sequence>MLAALIAEIDQRDKNEANAKSEEELKNRRAVHSDAVVKLANNQGNVSKLTKIEIAAILLVGHSIDVGPMTRKANKKEALVARLEERIKASIDGSILATCTSAIDASGESHMDLDSDSDGQAVPGGHVQEHDYDEA</sequence>
<gene>
    <name evidence="2" type="ORF">ASEP1449_LOCUS6201</name>
</gene>
<organism evidence="2">
    <name type="scientific">Attheya septentrionalis</name>
    <dbReference type="NCBI Taxonomy" id="420275"/>
    <lineage>
        <taxon>Eukaryota</taxon>
        <taxon>Sar</taxon>
        <taxon>Stramenopiles</taxon>
        <taxon>Ochrophyta</taxon>
        <taxon>Bacillariophyta</taxon>
        <taxon>Coscinodiscophyceae</taxon>
        <taxon>Chaetocerotophycidae</taxon>
        <taxon>Chaetocerotales</taxon>
        <taxon>Attheyaceae</taxon>
        <taxon>Attheya</taxon>
    </lineage>
</organism>
<accession>A0A7S2XLB5</accession>
<protein>
    <submittedName>
        <fullName evidence="2">Uncharacterized protein</fullName>
    </submittedName>
</protein>
<evidence type="ECO:0000313" key="2">
    <source>
        <dbReference type="EMBL" id="CAD9814376.1"/>
    </source>
</evidence>
<proteinExistence type="predicted"/>
<evidence type="ECO:0000256" key="1">
    <source>
        <dbReference type="SAM" id="MobiDB-lite"/>
    </source>
</evidence>
<reference evidence="2" key="1">
    <citation type="submission" date="2021-01" db="EMBL/GenBank/DDBJ databases">
        <authorList>
            <person name="Corre E."/>
            <person name="Pelletier E."/>
            <person name="Niang G."/>
            <person name="Scheremetjew M."/>
            <person name="Finn R."/>
            <person name="Kale V."/>
            <person name="Holt S."/>
            <person name="Cochrane G."/>
            <person name="Meng A."/>
            <person name="Brown T."/>
            <person name="Cohen L."/>
        </authorList>
    </citation>
    <scope>NUCLEOTIDE SEQUENCE</scope>
    <source>
        <strain evidence="2">CCMP2084</strain>
    </source>
</reference>
<dbReference type="EMBL" id="HBHQ01009179">
    <property type="protein sequence ID" value="CAD9814376.1"/>
    <property type="molecule type" value="Transcribed_RNA"/>
</dbReference>
<dbReference type="AlphaFoldDB" id="A0A7S2XLB5"/>
<name>A0A7S2XLB5_9STRA</name>